<sequence>MKRYYIYLLLLLVISSGCEGILDVEPTDLIIGDEAFKSLDDIEAGVIAAYGFATDENIIEFSSVASDDVYRPSTNRGQGVQLNSWSYVTSNTEAANLWYNSYRVIAQANRVLNAIESLIAQGVITVDESNQFKSEMLALRAHKHFDLYRAMGEKYSSTGLAVPYIDLDDNNGNGSPDGLEIKLKPSRLLIPEFFNKLFKDIEDALETSTVESVSSGNVSRFNYYAIKALEARAALYAENYDRAINAANIVIANMDLCAFNDYTSIWEDASIDEVIFKLERTSENFQIGTIWTGTNLDIFFAPSYEITSVINPNVDIRYYSSFYTLNDGRQIVAKYLGSNGVLFQNDIKVFRVSEMYLIRAEANLKTINSNLAKANEDLNSLRSQRIYGYVPQNISDKDQLLQEILLERRKELAFEGHRFFDLKRNGLPIERSGLDCGGAIPCTLEAGNFRFNLPIPQEEIFANENIQQNPGYSQN</sequence>
<dbReference type="RefSeq" id="WP_169685056.1">
    <property type="nucleotide sequence ID" value="NZ_JABBNU010000015.1"/>
</dbReference>
<name>A0A848J878_9BACT</name>
<protein>
    <submittedName>
        <fullName evidence="9">RagB/SusD family nutrient uptake outer membrane protein</fullName>
    </submittedName>
</protein>
<evidence type="ECO:0000259" key="7">
    <source>
        <dbReference type="Pfam" id="PF07980"/>
    </source>
</evidence>
<dbReference type="Proteomes" id="UP000559010">
    <property type="component" value="Unassembled WGS sequence"/>
</dbReference>
<dbReference type="AlphaFoldDB" id="A0A848J878"/>
<accession>A0A848J878</accession>
<proteinExistence type="inferred from homology"/>
<comment type="subcellular location">
    <subcellularLocation>
        <location evidence="1">Cell outer membrane</location>
    </subcellularLocation>
</comment>
<dbReference type="Gene3D" id="1.25.40.390">
    <property type="match status" value="1"/>
</dbReference>
<dbReference type="InterPro" id="IPR033985">
    <property type="entry name" value="SusD-like_N"/>
</dbReference>
<dbReference type="Gene3D" id="1.25.40.900">
    <property type="match status" value="1"/>
</dbReference>
<feature type="domain" description="SusD-like N-terminal" evidence="8">
    <location>
        <begin position="41"/>
        <end position="233"/>
    </location>
</feature>
<keyword evidence="4" id="KW-0472">Membrane</keyword>
<dbReference type="PROSITE" id="PS51257">
    <property type="entry name" value="PROKAR_LIPOPROTEIN"/>
    <property type="match status" value="1"/>
</dbReference>
<dbReference type="InterPro" id="IPR012944">
    <property type="entry name" value="SusD_RagB_dom"/>
</dbReference>
<feature type="domain" description="RagB/SusD" evidence="7">
    <location>
        <begin position="345"/>
        <end position="472"/>
    </location>
</feature>
<reference evidence="9 10" key="1">
    <citation type="submission" date="2020-04" db="EMBL/GenBank/DDBJ databases">
        <title>Flammeovirgaceae bacterium KN852 isolated from deep sea.</title>
        <authorList>
            <person name="Zhang D.-C."/>
        </authorList>
    </citation>
    <scope>NUCLEOTIDE SEQUENCE [LARGE SCALE GENOMIC DNA]</scope>
    <source>
        <strain evidence="9 10">KN852</strain>
    </source>
</reference>
<keyword evidence="3" id="KW-0732">Signal</keyword>
<evidence type="ECO:0000256" key="1">
    <source>
        <dbReference type="ARBA" id="ARBA00004442"/>
    </source>
</evidence>
<comment type="similarity">
    <text evidence="2">Belongs to the SusD family.</text>
</comment>
<evidence type="ECO:0000256" key="2">
    <source>
        <dbReference type="ARBA" id="ARBA00006275"/>
    </source>
</evidence>
<dbReference type="EMBL" id="JABBNU010000015">
    <property type="protein sequence ID" value="NMM50690.1"/>
    <property type="molecule type" value="Genomic_DNA"/>
</dbReference>
<dbReference type="GO" id="GO:0009279">
    <property type="term" value="C:cell outer membrane"/>
    <property type="evidence" value="ECO:0007669"/>
    <property type="project" value="UniProtKB-SubCell"/>
</dbReference>
<feature type="coiled-coil region" evidence="6">
    <location>
        <begin position="357"/>
        <end position="384"/>
    </location>
</feature>
<keyword evidence="5" id="KW-0998">Cell outer membrane</keyword>
<keyword evidence="10" id="KW-1185">Reference proteome</keyword>
<evidence type="ECO:0000313" key="10">
    <source>
        <dbReference type="Proteomes" id="UP000559010"/>
    </source>
</evidence>
<organism evidence="9 10">
    <name type="scientific">Marinigracilibium pacificum</name>
    <dbReference type="NCBI Taxonomy" id="2729599"/>
    <lineage>
        <taxon>Bacteria</taxon>
        <taxon>Pseudomonadati</taxon>
        <taxon>Bacteroidota</taxon>
        <taxon>Cytophagia</taxon>
        <taxon>Cytophagales</taxon>
        <taxon>Flammeovirgaceae</taxon>
        <taxon>Marinigracilibium</taxon>
    </lineage>
</organism>
<evidence type="ECO:0000256" key="6">
    <source>
        <dbReference type="SAM" id="Coils"/>
    </source>
</evidence>
<dbReference type="SUPFAM" id="SSF48452">
    <property type="entry name" value="TPR-like"/>
    <property type="match status" value="1"/>
</dbReference>
<dbReference type="Pfam" id="PF07980">
    <property type="entry name" value="SusD_RagB"/>
    <property type="match status" value="1"/>
</dbReference>
<keyword evidence="6" id="KW-0175">Coiled coil</keyword>
<evidence type="ECO:0000259" key="8">
    <source>
        <dbReference type="Pfam" id="PF14322"/>
    </source>
</evidence>
<gene>
    <name evidence="9" type="ORF">HH304_19935</name>
</gene>
<dbReference type="InterPro" id="IPR011990">
    <property type="entry name" value="TPR-like_helical_dom_sf"/>
</dbReference>
<evidence type="ECO:0000256" key="3">
    <source>
        <dbReference type="ARBA" id="ARBA00022729"/>
    </source>
</evidence>
<comment type="caution">
    <text evidence="9">The sequence shown here is derived from an EMBL/GenBank/DDBJ whole genome shotgun (WGS) entry which is preliminary data.</text>
</comment>
<evidence type="ECO:0000256" key="4">
    <source>
        <dbReference type="ARBA" id="ARBA00023136"/>
    </source>
</evidence>
<dbReference type="Pfam" id="PF14322">
    <property type="entry name" value="SusD-like_3"/>
    <property type="match status" value="1"/>
</dbReference>
<evidence type="ECO:0000256" key="5">
    <source>
        <dbReference type="ARBA" id="ARBA00023237"/>
    </source>
</evidence>
<dbReference type="Gene3D" id="2.20.20.130">
    <property type="match status" value="1"/>
</dbReference>
<evidence type="ECO:0000313" key="9">
    <source>
        <dbReference type="EMBL" id="NMM50690.1"/>
    </source>
</evidence>